<dbReference type="GO" id="GO:0016020">
    <property type="term" value="C:membrane"/>
    <property type="evidence" value="ECO:0007669"/>
    <property type="project" value="InterPro"/>
</dbReference>
<organism evidence="6 7">
    <name type="scientific">Schizosaccharomyces octosporus (strain yFS286)</name>
    <name type="common">Fission yeast</name>
    <name type="synonym">Octosporomyces octosporus</name>
    <dbReference type="NCBI Taxonomy" id="483514"/>
    <lineage>
        <taxon>Eukaryota</taxon>
        <taxon>Fungi</taxon>
        <taxon>Dikarya</taxon>
        <taxon>Ascomycota</taxon>
        <taxon>Taphrinomycotina</taxon>
        <taxon>Schizosaccharomycetes</taxon>
        <taxon>Schizosaccharomycetales</taxon>
        <taxon>Schizosaccharomycetaceae</taxon>
        <taxon>Schizosaccharomyces</taxon>
    </lineage>
</organism>
<evidence type="ECO:0000256" key="5">
    <source>
        <dbReference type="SAM" id="Phobius"/>
    </source>
</evidence>
<dbReference type="InterPro" id="IPR006838">
    <property type="entry name" value="ADTRP_AIG1"/>
</dbReference>
<protein>
    <submittedName>
        <fullName evidence="6">Fungal protein</fullName>
    </submittedName>
</protein>
<dbReference type="GeneID" id="25033398"/>
<evidence type="ECO:0000256" key="1">
    <source>
        <dbReference type="ARBA" id="ARBA00004127"/>
    </source>
</evidence>
<proteinExistence type="predicted"/>
<feature type="transmembrane region" description="Helical" evidence="5">
    <location>
        <begin position="152"/>
        <end position="170"/>
    </location>
</feature>
<dbReference type="OrthoDB" id="1898221at2759"/>
<comment type="subcellular location">
    <subcellularLocation>
        <location evidence="1">Endomembrane system</location>
        <topology evidence="1">Multi-pass membrane protein</topology>
    </subcellularLocation>
</comment>
<gene>
    <name evidence="6" type="ORF">SOCG_04436</name>
</gene>
<feature type="transmembrane region" description="Helical" evidence="5">
    <location>
        <begin position="81"/>
        <end position="103"/>
    </location>
</feature>
<evidence type="ECO:0000256" key="2">
    <source>
        <dbReference type="ARBA" id="ARBA00022692"/>
    </source>
</evidence>
<feature type="transmembrane region" description="Helical" evidence="5">
    <location>
        <begin position="12"/>
        <end position="31"/>
    </location>
</feature>
<dbReference type="OMA" id="VINPWAD"/>
<dbReference type="VEuPathDB" id="FungiDB:SOCG_04436"/>
<dbReference type="EMBL" id="KE503206">
    <property type="protein sequence ID" value="EPX75191.1"/>
    <property type="molecule type" value="Genomic_DNA"/>
</dbReference>
<dbReference type="AlphaFoldDB" id="S9Q1M4"/>
<dbReference type="eggNOG" id="KOG3989">
    <property type="taxonomic scope" value="Eukaryota"/>
</dbReference>
<evidence type="ECO:0000313" key="7">
    <source>
        <dbReference type="Proteomes" id="UP000016088"/>
    </source>
</evidence>
<dbReference type="Proteomes" id="UP000016088">
    <property type="component" value="Unassembled WGS sequence"/>
</dbReference>
<dbReference type="HOGENOM" id="CLU_081915_0_0_1"/>
<feature type="transmembrane region" description="Helical" evidence="5">
    <location>
        <begin position="190"/>
        <end position="207"/>
    </location>
</feature>
<keyword evidence="3 5" id="KW-1133">Transmembrane helix</keyword>
<dbReference type="Pfam" id="PF04750">
    <property type="entry name" value="Far-17a_AIG1"/>
    <property type="match status" value="1"/>
</dbReference>
<evidence type="ECO:0000256" key="4">
    <source>
        <dbReference type="ARBA" id="ARBA00023136"/>
    </source>
</evidence>
<keyword evidence="4 5" id="KW-0472">Membrane</keyword>
<sequence length="221" mass="25481">MEQRTASTRIKSFLLHSIATANLLWSISWIHKNGDLAIRNSYGSHFQHLTILSLAVTMLTMLVSLLADITNWRVFRKIKPVLLYIVCPLELIVTILYWSIVMYDRSLLIPKNRPVQLPLNFDLSVHLMPTVYSLIDYFFFSPPFSLSLKLSTLLYLAVAISYILWVEKCYEVNKFYAYPILAILQPLQKGMLYGIAWILSLLSYIALKAVHPYALPLPNTR</sequence>
<evidence type="ECO:0000256" key="3">
    <source>
        <dbReference type="ARBA" id="ARBA00022989"/>
    </source>
</evidence>
<dbReference type="PANTHER" id="PTHR10989:SF16">
    <property type="entry name" value="AT02829P-RELATED"/>
    <property type="match status" value="1"/>
</dbReference>
<accession>S9Q1M4</accession>
<evidence type="ECO:0000313" key="6">
    <source>
        <dbReference type="EMBL" id="EPX75191.1"/>
    </source>
</evidence>
<feature type="transmembrane region" description="Helical" evidence="5">
    <location>
        <begin position="51"/>
        <end position="69"/>
    </location>
</feature>
<dbReference type="PANTHER" id="PTHR10989">
    <property type="entry name" value="ANDROGEN-INDUCED PROTEIN 1-RELATED"/>
    <property type="match status" value="1"/>
</dbReference>
<reference evidence="6 7" key="1">
    <citation type="journal article" date="2011" name="Science">
        <title>Comparative functional genomics of the fission yeasts.</title>
        <authorList>
            <person name="Rhind N."/>
            <person name="Chen Z."/>
            <person name="Yassour M."/>
            <person name="Thompson D.A."/>
            <person name="Haas B.J."/>
            <person name="Habib N."/>
            <person name="Wapinski I."/>
            <person name="Roy S."/>
            <person name="Lin M.F."/>
            <person name="Heiman D.I."/>
            <person name="Young S.K."/>
            <person name="Furuya K."/>
            <person name="Guo Y."/>
            <person name="Pidoux A."/>
            <person name="Chen H.M."/>
            <person name="Robbertse B."/>
            <person name="Goldberg J.M."/>
            <person name="Aoki K."/>
            <person name="Bayne E.H."/>
            <person name="Berlin A.M."/>
            <person name="Desjardins C.A."/>
            <person name="Dobbs E."/>
            <person name="Dukaj L."/>
            <person name="Fan L."/>
            <person name="FitzGerald M.G."/>
            <person name="French C."/>
            <person name="Gujja S."/>
            <person name="Hansen K."/>
            <person name="Keifenheim D."/>
            <person name="Levin J.Z."/>
            <person name="Mosher R.A."/>
            <person name="Mueller C.A."/>
            <person name="Pfiffner J."/>
            <person name="Priest M."/>
            <person name="Russ C."/>
            <person name="Smialowska A."/>
            <person name="Swoboda P."/>
            <person name="Sykes S.M."/>
            <person name="Vaughn M."/>
            <person name="Vengrova S."/>
            <person name="Yoder R."/>
            <person name="Zeng Q."/>
            <person name="Allshire R."/>
            <person name="Baulcombe D."/>
            <person name="Birren B.W."/>
            <person name="Brown W."/>
            <person name="Ekwall K."/>
            <person name="Kellis M."/>
            <person name="Leatherwood J."/>
            <person name="Levin H."/>
            <person name="Margalit H."/>
            <person name="Martienssen R."/>
            <person name="Nieduszynski C.A."/>
            <person name="Spatafora J.W."/>
            <person name="Friedman N."/>
            <person name="Dalgaard J.Z."/>
            <person name="Baumann P."/>
            <person name="Niki H."/>
            <person name="Regev A."/>
            <person name="Nusbaum C."/>
        </authorList>
    </citation>
    <scope>NUCLEOTIDE SEQUENCE [LARGE SCALE GENOMIC DNA]</scope>
    <source>
        <strain evidence="7">yFS286</strain>
    </source>
</reference>
<dbReference type="GO" id="GO:0012505">
    <property type="term" value="C:endomembrane system"/>
    <property type="evidence" value="ECO:0007669"/>
    <property type="project" value="UniProtKB-SubCell"/>
</dbReference>
<keyword evidence="7" id="KW-1185">Reference proteome</keyword>
<keyword evidence="2 5" id="KW-0812">Transmembrane</keyword>
<name>S9Q1M4_SCHOY</name>
<dbReference type="RefSeq" id="XP_013017636.1">
    <property type="nucleotide sequence ID" value="XM_013162182.1"/>
</dbReference>